<protein>
    <submittedName>
        <fullName evidence="1">Uncharacterized protein</fullName>
    </submittedName>
</protein>
<dbReference type="Proteomes" id="UP000038204">
    <property type="component" value="Unassembled WGS sequence"/>
</dbReference>
<proteinExistence type="predicted"/>
<reference evidence="1 2" key="1">
    <citation type="submission" date="2015-03" db="EMBL/GenBank/DDBJ databases">
        <authorList>
            <person name="Murphy D."/>
        </authorList>
    </citation>
    <scope>NUCLEOTIDE SEQUENCE [LARGE SCALE GENOMIC DNA]</scope>
    <source>
        <strain evidence="1 2">Y233</strain>
    </source>
</reference>
<accession>A0A0T9R1P2</accession>
<sequence length="39" mass="4586">MNEEVRRDHQEGGRLFFLLNGVEEKMMLKELIVLKARVG</sequence>
<name>A0A0T9R1P2_9GAMM</name>
<organism evidence="1 2">
    <name type="scientific">Yersinia similis</name>
    <dbReference type="NCBI Taxonomy" id="367190"/>
    <lineage>
        <taxon>Bacteria</taxon>
        <taxon>Pseudomonadati</taxon>
        <taxon>Pseudomonadota</taxon>
        <taxon>Gammaproteobacteria</taxon>
        <taxon>Enterobacterales</taxon>
        <taxon>Yersiniaceae</taxon>
        <taxon>Yersinia</taxon>
    </lineage>
</organism>
<dbReference type="AlphaFoldDB" id="A0A0T9R1P2"/>
<gene>
    <name evidence="1" type="ORF">ERS008667_03235</name>
</gene>
<evidence type="ECO:0000313" key="1">
    <source>
        <dbReference type="EMBL" id="CNI38806.1"/>
    </source>
</evidence>
<evidence type="ECO:0000313" key="2">
    <source>
        <dbReference type="Proteomes" id="UP000038204"/>
    </source>
</evidence>
<dbReference type="EMBL" id="CQBK01000027">
    <property type="protein sequence ID" value="CNI38806.1"/>
    <property type="molecule type" value="Genomic_DNA"/>
</dbReference>